<dbReference type="PANTHER" id="PTHR46558">
    <property type="entry name" value="TRACRIPTIONAL REGULATORY PROTEIN-RELATED-RELATED"/>
    <property type="match status" value="1"/>
</dbReference>
<evidence type="ECO:0000313" key="3">
    <source>
        <dbReference type="EMBL" id="MEY8443326.1"/>
    </source>
</evidence>
<protein>
    <submittedName>
        <fullName evidence="3">Helix-turn-helix transcriptional regulator</fullName>
    </submittedName>
</protein>
<gene>
    <name evidence="3" type="ORF">AALA52_03580</name>
</gene>
<name>A0ABV4D1A0_9LACT</name>
<evidence type="ECO:0000256" key="1">
    <source>
        <dbReference type="ARBA" id="ARBA00023125"/>
    </source>
</evidence>
<dbReference type="Proteomes" id="UP001565283">
    <property type="component" value="Unassembled WGS sequence"/>
</dbReference>
<dbReference type="CDD" id="cd00093">
    <property type="entry name" value="HTH_XRE"/>
    <property type="match status" value="1"/>
</dbReference>
<reference evidence="3 4" key="1">
    <citation type="submission" date="2024-03" db="EMBL/GenBank/DDBJ databases">
        <title>Mouse gut bacterial collection (mGBC) of GemPharmatech.</title>
        <authorList>
            <person name="He Y."/>
            <person name="Dong L."/>
            <person name="Wu D."/>
            <person name="Gao X."/>
            <person name="Lin Z."/>
        </authorList>
    </citation>
    <scope>NUCLEOTIDE SEQUENCE [LARGE SCALE GENOMIC DNA]</scope>
    <source>
        <strain evidence="3 4">61-15</strain>
    </source>
</reference>
<dbReference type="SUPFAM" id="SSF47413">
    <property type="entry name" value="lambda repressor-like DNA-binding domains"/>
    <property type="match status" value="1"/>
</dbReference>
<keyword evidence="4" id="KW-1185">Reference proteome</keyword>
<dbReference type="InterPro" id="IPR010982">
    <property type="entry name" value="Lambda_DNA-bd_dom_sf"/>
</dbReference>
<sequence length="60" mass="7075">MNRLKKYREKLGLTQKDVAKQLGMSVRGYQNYELGYRIPDVYQAKKIAKILKTDINKLFP</sequence>
<evidence type="ECO:0000259" key="2">
    <source>
        <dbReference type="PROSITE" id="PS50943"/>
    </source>
</evidence>
<dbReference type="PROSITE" id="PS50943">
    <property type="entry name" value="HTH_CROC1"/>
    <property type="match status" value="1"/>
</dbReference>
<organism evidence="3 4">
    <name type="scientific">Lactococcus ileimucosae</name>
    <dbReference type="NCBI Taxonomy" id="2941329"/>
    <lineage>
        <taxon>Bacteria</taxon>
        <taxon>Bacillati</taxon>
        <taxon>Bacillota</taxon>
        <taxon>Bacilli</taxon>
        <taxon>Lactobacillales</taxon>
        <taxon>Streptococcaceae</taxon>
        <taxon>Lactococcus</taxon>
    </lineage>
</organism>
<proteinExistence type="predicted"/>
<dbReference type="PANTHER" id="PTHR46558:SF4">
    <property type="entry name" value="DNA-BIDING PHAGE PROTEIN"/>
    <property type="match status" value="1"/>
</dbReference>
<accession>A0ABV4D1A0</accession>
<dbReference type="InterPro" id="IPR001387">
    <property type="entry name" value="Cro/C1-type_HTH"/>
</dbReference>
<evidence type="ECO:0000313" key="4">
    <source>
        <dbReference type="Proteomes" id="UP001565283"/>
    </source>
</evidence>
<comment type="caution">
    <text evidence="3">The sequence shown here is derived from an EMBL/GenBank/DDBJ whole genome shotgun (WGS) entry which is preliminary data.</text>
</comment>
<dbReference type="SMART" id="SM00530">
    <property type="entry name" value="HTH_XRE"/>
    <property type="match status" value="1"/>
</dbReference>
<dbReference type="RefSeq" id="WP_369948041.1">
    <property type="nucleotide sequence ID" value="NZ_JBCLSH010000008.1"/>
</dbReference>
<dbReference type="Pfam" id="PF01381">
    <property type="entry name" value="HTH_3"/>
    <property type="match status" value="1"/>
</dbReference>
<keyword evidence="1" id="KW-0238">DNA-binding</keyword>
<feature type="domain" description="HTH cro/C1-type" evidence="2">
    <location>
        <begin position="4"/>
        <end position="58"/>
    </location>
</feature>
<dbReference type="Gene3D" id="1.10.260.40">
    <property type="entry name" value="lambda repressor-like DNA-binding domains"/>
    <property type="match status" value="1"/>
</dbReference>
<dbReference type="EMBL" id="JBCLSH010000008">
    <property type="protein sequence ID" value="MEY8443326.1"/>
    <property type="molecule type" value="Genomic_DNA"/>
</dbReference>